<sequence>MLTVKDDYNVFDVMFAFMVKSDDEEYEEKVTLFDLTQNLNAYSVRKLRNPVVVLIDSITELTTEKDSMKNSLDNFNKEKLALTDHVSVIEEQLTVLETENLEIKEKLKMLSEKSGKGK</sequence>
<keyword evidence="1" id="KW-0175">Coiled coil</keyword>
<organism evidence="2 3">
    <name type="scientific">Solanum tuberosum</name>
    <name type="common">Potato</name>
    <dbReference type="NCBI Taxonomy" id="4113"/>
    <lineage>
        <taxon>Eukaryota</taxon>
        <taxon>Viridiplantae</taxon>
        <taxon>Streptophyta</taxon>
        <taxon>Embryophyta</taxon>
        <taxon>Tracheophyta</taxon>
        <taxon>Spermatophyta</taxon>
        <taxon>Magnoliopsida</taxon>
        <taxon>eudicotyledons</taxon>
        <taxon>Gunneridae</taxon>
        <taxon>Pentapetalae</taxon>
        <taxon>asterids</taxon>
        <taxon>lamiids</taxon>
        <taxon>Solanales</taxon>
        <taxon>Solanaceae</taxon>
        <taxon>Solanoideae</taxon>
        <taxon>Solaneae</taxon>
        <taxon>Solanum</taxon>
    </lineage>
</organism>
<evidence type="ECO:0000313" key="3">
    <source>
        <dbReference type="Proteomes" id="UP000826656"/>
    </source>
</evidence>
<name>A0ABQ7VCS6_SOLTU</name>
<evidence type="ECO:0000313" key="2">
    <source>
        <dbReference type="EMBL" id="KAH0761880.1"/>
    </source>
</evidence>
<reference evidence="2 3" key="1">
    <citation type="journal article" date="2021" name="bioRxiv">
        <title>Chromosome-scale and haplotype-resolved genome assembly of a tetraploid potato cultivar.</title>
        <authorList>
            <person name="Sun H."/>
            <person name="Jiao W.-B."/>
            <person name="Krause K."/>
            <person name="Campoy J.A."/>
            <person name="Goel M."/>
            <person name="Folz-Donahue K."/>
            <person name="Kukat C."/>
            <person name="Huettel B."/>
            <person name="Schneeberger K."/>
        </authorList>
    </citation>
    <scope>NUCLEOTIDE SEQUENCE [LARGE SCALE GENOMIC DNA]</scope>
    <source>
        <strain evidence="2">SolTubOtavaFocal</strain>
        <tissue evidence="2">Leaves</tissue>
    </source>
</reference>
<evidence type="ECO:0000256" key="1">
    <source>
        <dbReference type="SAM" id="Coils"/>
    </source>
</evidence>
<proteinExistence type="predicted"/>
<feature type="coiled-coil region" evidence="1">
    <location>
        <begin position="58"/>
        <end position="113"/>
    </location>
</feature>
<dbReference type="EMBL" id="JAIVGD010000013">
    <property type="protein sequence ID" value="KAH0761880.1"/>
    <property type="molecule type" value="Genomic_DNA"/>
</dbReference>
<dbReference type="Proteomes" id="UP000826656">
    <property type="component" value="Unassembled WGS sequence"/>
</dbReference>
<accession>A0ABQ7VCS6</accession>
<protein>
    <submittedName>
        <fullName evidence="2">Uncharacterized protein</fullName>
    </submittedName>
</protein>
<keyword evidence="3" id="KW-1185">Reference proteome</keyword>
<gene>
    <name evidence="2" type="ORF">KY290_017953</name>
</gene>
<comment type="caution">
    <text evidence="2">The sequence shown here is derived from an EMBL/GenBank/DDBJ whole genome shotgun (WGS) entry which is preliminary data.</text>
</comment>